<name>A0AAD3R003_LATJO</name>
<protein>
    <submittedName>
        <fullName evidence="2">Adhesion G protein-coupled receptor L2 isoform X3</fullName>
    </submittedName>
</protein>
<dbReference type="EMBL" id="BRZM01003569">
    <property type="protein sequence ID" value="GLD50026.1"/>
    <property type="molecule type" value="Genomic_DNA"/>
</dbReference>
<dbReference type="Pfam" id="PF16489">
    <property type="entry name" value="GAIN"/>
    <property type="match status" value="1"/>
</dbReference>
<sequence length="123" mass="13471">MCLSIVKIANLWPTSWPGTPKAPIFAAGTLASARLMEQLVDILMLSCRSSGPARRILQGRSFNKAIVDTVNNLLRPEALKSWQDMNSTEQTHAATMLLTLWRKGPSPASQPHGTALSKFLQTI</sequence>
<dbReference type="Gene3D" id="1.25.40.610">
    <property type="match status" value="1"/>
</dbReference>
<keyword evidence="3" id="KW-1185">Reference proteome</keyword>
<proteinExistence type="predicted"/>
<dbReference type="AlphaFoldDB" id="A0AAD3R003"/>
<keyword evidence="2" id="KW-0675">Receptor</keyword>
<evidence type="ECO:0000313" key="2">
    <source>
        <dbReference type="EMBL" id="GLD50026.1"/>
    </source>
</evidence>
<accession>A0AAD3R003</accession>
<dbReference type="Proteomes" id="UP001279410">
    <property type="component" value="Unassembled WGS sequence"/>
</dbReference>
<organism evidence="2 3">
    <name type="scientific">Lates japonicus</name>
    <name type="common">Japanese lates</name>
    <dbReference type="NCBI Taxonomy" id="270547"/>
    <lineage>
        <taxon>Eukaryota</taxon>
        <taxon>Metazoa</taxon>
        <taxon>Chordata</taxon>
        <taxon>Craniata</taxon>
        <taxon>Vertebrata</taxon>
        <taxon>Euteleostomi</taxon>
        <taxon>Actinopterygii</taxon>
        <taxon>Neopterygii</taxon>
        <taxon>Teleostei</taxon>
        <taxon>Neoteleostei</taxon>
        <taxon>Acanthomorphata</taxon>
        <taxon>Carangaria</taxon>
        <taxon>Carangaria incertae sedis</taxon>
        <taxon>Centropomidae</taxon>
        <taxon>Lates</taxon>
    </lineage>
</organism>
<comment type="caution">
    <text evidence="2">The sequence shown here is derived from an EMBL/GenBank/DDBJ whole genome shotgun (WGS) entry which is preliminary data.</text>
</comment>
<evidence type="ECO:0000259" key="1">
    <source>
        <dbReference type="Pfam" id="PF16489"/>
    </source>
</evidence>
<evidence type="ECO:0000313" key="3">
    <source>
        <dbReference type="Proteomes" id="UP001279410"/>
    </source>
</evidence>
<reference evidence="2" key="1">
    <citation type="submission" date="2022-08" db="EMBL/GenBank/DDBJ databases">
        <title>Genome sequencing of akame (Lates japonicus).</title>
        <authorList>
            <person name="Hashiguchi Y."/>
            <person name="Takahashi H."/>
        </authorList>
    </citation>
    <scope>NUCLEOTIDE SEQUENCE</scope>
    <source>
        <strain evidence="2">Kochi</strain>
    </source>
</reference>
<dbReference type="InterPro" id="IPR032471">
    <property type="entry name" value="AGRL2-4_GAIN_subdom_A"/>
</dbReference>
<feature type="domain" description="AGRL2-4 GAIN subdomain A" evidence="1">
    <location>
        <begin position="30"/>
        <end position="99"/>
    </location>
</feature>
<gene>
    <name evidence="2" type="ORF">AKAME5_002775600</name>
</gene>